<accession>A0A161T9Y4</accession>
<protein>
    <recommendedName>
        <fullName evidence="1">Ribonuclease H1 N-terminal domain-containing protein</fullName>
    </recommendedName>
</protein>
<evidence type="ECO:0000259" key="1">
    <source>
        <dbReference type="Pfam" id="PF01693"/>
    </source>
</evidence>
<dbReference type="Pfam" id="PF01693">
    <property type="entry name" value="Cauli_VI"/>
    <property type="match status" value="2"/>
</dbReference>
<dbReference type="STRING" id="1328760.A0A161T9Y4"/>
<dbReference type="InParanoid" id="A0A161T9Y4"/>
<proteinExistence type="predicted"/>
<dbReference type="Proteomes" id="UP000076632">
    <property type="component" value="Unassembled WGS sequence"/>
</dbReference>
<sequence>MTKKKFYAVYRGQCEPAPGIFDSWAKASPLVTGCKGNCHKAFTTLEEAEKWMQLKGVSPPYYMDIDDKSMITTPIFKSEGPFHAVSEGREPGVYPNSWPDAEMQVKRFSGACHVRVGSREEAEHFNKTYKIRKFHVDETRRRQKASDESKLDGVISSMRGLDL</sequence>
<dbReference type="SUPFAM" id="SSF55658">
    <property type="entry name" value="L9 N-domain-like"/>
    <property type="match status" value="2"/>
</dbReference>
<dbReference type="Gene3D" id="3.40.970.10">
    <property type="entry name" value="Ribonuclease H1, N-terminal domain"/>
    <property type="match status" value="2"/>
</dbReference>
<keyword evidence="3" id="KW-1185">Reference proteome</keyword>
<dbReference type="InterPro" id="IPR037056">
    <property type="entry name" value="RNase_H1_N_sf"/>
</dbReference>
<dbReference type="AlphaFoldDB" id="A0A161T9Y4"/>
<dbReference type="EMBL" id="KV407462">
    <property type="protein sequence ID" value="KZF20887.1"/>
    <property type="molecule type" value="Genomic_DNA"/>
</dbReference>
<name>A0A161T9Y4_XYLHT</name>
<feature type="domain" description="Ribonuclease H1 N-terminal" evidence="1">
    <location>
        <begin position="5"/>
        <end position="51"/>
    </location>
</feature>
<gene>
    <name evidence="2" type="ORF">L228DRAFT_249719</name>
</gene>
<dbReference type="InterPro" id="IPR011320">
    <property type="entry name" value="RNase_H1_N"/>
</dbReference>
<dbReference type="OMA" id="WGDAHPR"/>
<feature type="domain" description="Ribonuclease H1 N-terminal" evidence="1">
    <location>
        <begin position="82"/>
        <end position="125"/>
    </location>
</feature>
<dbReference type="OrthoDB" id="407198at2759"/>
<dbReference type="GeneID" id="28898287"/>
<reference evidence="2 3" key="1">
    <citation type="journal article" date="2016" name="Fungal Biol.">
        <title>The genome of Xylona heveae provides a window into fungal endophytism.</title>
        <authorList>
            <person name="Gazis R."/>
            <person name="Kuo A."/>
            <person name="Riley R."/>
            <person name="LaButti K."/>
            <person name="Lipzen A."/>
            <person name="Lin J."/>
            <person name="Amirebrahimi M."/>
            <person name="Hesse C.N."/>
            <person name="Spatafora J.W."/>
            <person name="Henrissat B."/>
            <person name="Hainaut M."/>
            <person name="Grigoriev I.V."/>
            <person name="Hibbett D.S."/>
        </authorList>
    </citation>
    <scope>NUCLEOTIDE SEQUENCE [LARGE SCALE GENOMIC DNA]</scope>
    <source>
        <strain evidence="2 3">TC161</strain>
    </source>
</reference>
<dbReference type="InterPro" id="IPR009027">
    <property type="entry name" value="Ribosomal_bL9/RNase_H1_N"/>
</dbReference>
<dbReference type="RefSeq" id="XP_018186442.1">
    <property type="nucleotide sequence ID" value="XM_018333150.1"/>
</dbReference>
<evidence type="ECO:0000313" key="2">
    <source>
        <dbReference type="EMBL" id="KZF20887.1"/>
    </source>
</evidence>
<organism evidence="2 3">
    <name type="scientific">Xylona heveae (strain CBS 132557 / TC161)</name>
    <dbReference type="NCBI Taxonomy" id="1328760"/>
    <lineage>
        <taxon>Eukaryota</taxon>
        <taxon>Fungi</taxon>
        <taxon>Dikarya</taxon>
        <taxon>Ascomycota</taxon>
        <taxon>Pezizomycotina</taxon>
        <taxon>Xylonomycetes</taxon>
        <taxon>Xylonales</taxon>
        <taxon>Xylonaceae</taxon>
        <taxon>Xylona</taxon>
    </lineage>
</organism>
<evidence type="ECO:0000313" key="3">
    <source>
        <dbReference type="Proteomes" id="UP000076632"/>
    </source>
</evidence>